<dbReference type="Proteomes" id="UP001151518">
    <property type="component" value="Unassembled WGS sequence"/>
</dbReference>
<dbReference type="EMBL" id="JANBTW010000037">
    <property type="protein sequence ID" value="KAJ2676786.1"/>
    <property type="molecule type" value="Genomic_DNA"/>
</dbReference>
<dbReference type="OrthoDB" id="26970at2759"/>
<protein>
    <submittedName>
        <fullName evidence="3">DNA independent RNA polymerase I transcription factor</fullName>
    </submittedName>
</protein>
<feature type="region of interest" description="Disordered" evidence="2">
    <location>
        <begin position="663"/>
        <end position="688"/>
    </location>
</feature>
<sequence>MLADSTTTGQPSTPGITIDKAIFLRKFTENALQQVKEGNPEEYYKLVKVFSYSKQASSVTPEKYVEELTPWIPALSANISALNITYRELVDTVFNSDWITCSDERFVHRYATLVLQVLSAHPAWVPQAMTALVRWFTFGSRASDAAAAPIVHSHLHALVAEIYRTIPTCGTSLAAALVAACPFKTAKPNIQVLFMMNSLRCLEYAVGIRRPVLQLLLNHTIQIDVEVQVELDDLESENEDEEGGSADEAEEEEGIFEFEEEGAGSKDNVSGDPTTKILSEPESESESGSGSDPDSDSDSDSSSSSELGDADDLGKVKYSVKKIVGKLDAVMSTLFAWLDKHFQVDPLTGEMPESASQLFLIFLDLFSAIVLPTFKSRYTQFLLYFLCSKDPQYADVFLGTMMGNVGEPVRTLAQDKVSSVTKVSAASYLGSFVARAKFLSPSIVRSVIGVLVQWANAYLDWQEQTQKDSDATLQNGRSQKRSQRSYSQVLSGQGSSASQYSDFERHAVFYAVTQATLYMFCFRWRDLAEAHGGGPVVESELDNLRWCHEVEGIQRVVFSKLNPLRACASAVAQQFASVASQTNFMFCYAMLQKNRRNNTDSSAGSTASGIHGDGTSSIVISSSDMILRSELDTFFPFDPMALPISRQFIDNIYFEWQDVGAELSDSDRSNSDDAGDKDDEGDEDNEAGVIEQMVAMSISPVAPLSALPGKTFE</sequence>
<organism evidence="3 4">
    <name type="scientific">Coemansia spiralis</name>
    <dbReference type="NCBI Taxonomy" id="417178"/>
    <lineage>
        <taxon>Eukaryota</taxon>
        <taxon>Fungi</taxon>
        <taxon>Fungi incertae sedis</taxon>
        <taxon>Zoopagomycota</taxon>
        <taxon>Kickxellomycotina</taxon>
        <taxon>Kickxellomycetes</taxon>
        <taxon>Kickxellales</taxon>
        <taxon>Kickxellaceae</taxon>
        <taxon>Coemansia</taxon>
    </lineage>
</organism>
<dbReference type="GO" id="GO:0005634">
    <property type="term" value="C:nucleus"/>
    <property type="evidence" value="ECO:0007669"/>
    <property type="project" value="TreeGrafter"/>
</dbReference>
<accession>A0A9W8G749</accession>
<comment type="similarity">
    <text evidence="1">Belongs to the RRN3 family.</text>
</comment>
<dbReference type="PANTHER" id="PTHR12790">
    <property type="entry name" value="TRANSCRIPTION INITIATION FACTOR IA RRN3"/>
    <property type="match status" value="1"/>
</dbReference>
<dbReference type="PANTHER" id="PTHR12790:SF0">
    <property type="entry name" value="RNA POLYMERASE I-SPECIFIC TRANSCRIPTION INITIATION FACTOR RRN3-RELATED"/>
    <property type="match status" value="1"/>
</dbReference>
<dbReference type="InterPro" id="IPR007991">
    <property type="entry name" value="RNA_pol_I_trans_ini_fac_RRN3"/>
</dbReference>
<dbReference type="GO" id="GO:0006361">
    <property type="term" value="P:transcription initiation at RNA polymerase I promoter"/>
    <property type="evidence" value="ECO:0007669"/>
    <property type="project" value="InterPro"/>
</dbReference>
<evidence type="ECO:0000313" key="4">
    <source>
        <dbReference type="Proteomes" id="UP001151518"/>
    </source>
</evidence>
<evidence type="ECO:0000313" key="3">
    <source>
        <dbReference type="EMBL" id="KAJ2676786.1"/>
    </source>
</evidence>
<dbReference type="GO" id="GO:0001181">
    <property type="term" value="F:RNA polymerase I general transcription initiation factor activity"/>
    <property type="evidence" value="ECO:0007669"/>
    <property type="project" value="InterPro"/>
</dbReference>
<feature type="region of interest" description="Disordered" evidence="2">
    <location>
        <begin position="234"/>
        <end position="253"/>
    </location>
</feature>
<evidence type="ECO:0000256" key="2">
    <source>
        <dbReference type="SAM" id="MobiDB-lite"/>
    </source>
</evidence>
<feature type="compositionally biased region" description="Polar residues" evidence="2">
    <location>
        <begin position="267"/>
        <end position="277"/>
    </location>
</feature>
<name>A0A9W8G749_9FUNG</name>
<comment type="caution">
    <text evidence="3">The sequence shown here is derived from an EMBL/GenBank/DDBJ whole genome shotgun (WGS) entry which is preliminary data.</text>
</comment>
<evidence type="ECO:0000256" key="1">
    <source>
        <dbReference type="ARBA" id="ARBA00010098"/>
    </source>
</evidence>
<reference evidence="3" key="1">
    <citation type="submission" date="2022-07" db="EMBL/GenBank/DDBJ databases">
        <title>Phylogenomic reconstructions and comparative analyses of Kickxellomycotina fungi.</title>
        <authorList>
            <person name="Reynolds N.K."/>
            <person name="Stajich J.E."/>
            <person name="Barry K."/>
            <person name="Grigoriev I.V."/>
            <person name="Crous P."/>
            <person name="Smith M.E."/>
        </authorList>
    </citation>
    <scope>NUCLEOTIDE SEQUENCE</scope>
    <source>
        <strain evidence="3">NRRL 3115</strain>
    </source>
</reference>
<dbReference type="GO" id="GO:0001042">
    <property type="term" value="F:RNA polymerase I core binding"/>
    <property type="evidence" value="ECO:0007669"/>
    <property type="project" value="TreeGrafter"/>
</dbReference>
<dbReference type="Pfam" id="PF05327">
    <property type="entry name" value="RRN3"/>
    <property type="match status" value="1"/>
</dbReference>
<gene>
    <name evidence="3" type="primary">RRN3</name>
    <name evidence="3" type="ORF">GGI25_003431</name>
</gene>
<feature type="region of interest" description="Disordered" evidence="2">
    <location>
        <begin position="258"/>
        <end position="309"/>
    </location>
</feature>
<proteinExistence type="inferred from homology"/>
<feature type="compositionally biased region" description="Acidic residues" evidence="2">
    <location>
        <begin position="673"/>
        <end position="686"/>
    </location>
</feature>
<dbReference type="AlphaFoldDB" id="A0A9W8G749"/>